<dbReference type="EMBL" id="JAUSUI010000013">
    <property type="protein sequence ID" value="MDQ0305354.1"/>
    <property type="molecule type" value="Genomic_DNA"/>
</dbReference>
<dbReference type="RefSeq" id="WP_307023325.1">
    <property type="nucleotide sequence ID" value="NZ_JAUSUI010000013.1"/>
</dbReference>
<name>A0ABU0BHM7_9HYPH</name>
<proteinExistence type="predicted"/>
<gene>
    <name evidence="1" type="ORF">J2S75_004406</name>
</gene>
<keyword evidence="2" id="KW-1185">Reference proteome</keyword>
<evidence type="ECO:0000313" key="2">
    <source>
        <dbReference type="Proteomes" id="UP001224682"/>
    </source>
</evidence>
<evidence type="ECO:0008006" key="3">
    <source>
        <dbReference type="Google" id="ProtNLM"/>
    </source>
</evidence>
<dbReference type="InterPro" id="IPR021251">
    <property type="entry name" value="DUF2793"/>
</dbReference>
<evidence type="ECO:0000313" key="1">
    <source>
        <dbReference type="EMBL" id="MDQ0305354.1"/>
    </source>
</evidence>
<protein>
    <recommendedName>
        <fullName evidence="3">DUF2793 domain-containing protein</fullName>
    </recommendedName>
</protein>
<accession>A0ABU0BHM7</accession>
<organism evidence="1 2">
    <name type="scientific">Ancylobacter polymorphus</name>
    <dbReference type="NCBI Taxonomy" id="223390"/>
    <lineage>
        <taxon>Bacteria</taxon>
        <taxon>Pseudomonadati</taxon>
        <taxon>Pseudomonadota</taxon>
        <taxon>Alphaproteobacteria</taxon>
        <taxon>Hyphomicrobiales</taxon>
        <taxon>Xanthobacteraceae</taxon>
        <taxon>Ancylobacter</taxon>
    </lineage>
</organism>
<dbReference type="Proteomes" id="UP001224682">
    <property type="component" value="Unassembled WGS sequence"/>
</dbReference>
<dbReference type="Pfam" id="PF10983">
    <property type="entry name" value="DUF2793"/>
    <property type="match status" value="1"/>
</dbReference>
<sequence length="381" mass="38249">MADYYATGAVSVSNGGTTVTGSGVVWSTVQAGDTLELAGQRVTIAAAPVSPYTSLTLAVAWTGTTQSGAPYVIRYDAPARFTAGYLATQVRELVAKAAVIEAARPSYGVVSVGSNTPPGSPVTNDMYVVGTSPTGAWSGQANNLAQWTGSAWQFTAPTGGTTAVSEATNGVYIFSGTAWNLYVAPSSFIATLMDDADADAARTTLGAFAASGVSSFGAMLIDDADAATARATLGAFAASGVSSFGATLIDDADAAAARATLGLTPTTGTSTPTPTAASGTLTTASSSLKYEKVGTRVRLTGTVTVTTAGTGVGELLCTIPFTCGSNAATSGNAREVLITGVGCVVTILGGQSYLRIARYDNATVIADSRTVLFEITYDAAS</sequence>
<reference evidence="1 2" key="1">
    <citation type="submission" date="2023-07" db="EMBL/GenBank/DDBJ databases">
        <title>Genomic Encyclopedia of Type Strains, Phase IV (KMG-IV): sequencing the most valuable type-strain genomes for metagenomic binning, comparative biology and taxonomic classification.</title>
        <authorList>
            <person name="Goeker M."/>
        </authorList>
    </citation>
    <scope>NUCLEOTIDE SEQUENCE [LARGE SCALE GENOMIC DNA]</scope>
    <source>
        <strain evidence="1 2">DSM 2457</strain>
    </source>
</reference>
<comment type="caution">
    <text evidence="1">The sequence shown here is derived from an EMBL/GenBank/DDBJ whole genome shotgun (WGS) entry which is preliminary data.</text>
</comment>